<dbReference type="EMBL" id="BKCJ010005665">
    <property type="protein sequence ID" value="GEU67980.1"/>
    <property type="molecule type" value="Genomic_DNA"/>
</dbReference>
<evidence type="ECO:0000256" key="1">
    <source>
        <dbReference type="SAM" id="MobiDB-lite"/>
    </source>
</evidence>
<feature type="compositionally biased region" description="Acidic residues" evidence="1">
    <location>
        <begin position="70"/>
        <end position="79"/>
    </location>
</feature>
<comment type="caution">
    <text evidence="2">The sequence shown here is derived from an EMBL/GenBank/DDBJ whole genome shotgun (WGS) entry which is preliminary data.</text>
</comment>
<accession>A0A6L2M315</accession>
<name>A0A6L2M315_TANCI</name>
<reference evidence="2" key="1">
    <citation type="journal article" date="2019" name="Sci. Rep.">
        <title>Draft genome of Tanacetum cinerariifolium, the natural source of mosquito coil.</title>
        <authorList>
            <person name="Yamashiro T."/>
            <person name="Shiraishi A."/>
            <person name="Satake H."/>
            <person name="Nakayama K."/>
        </authorList>
    </citation>
    <scope>NUCLEOTIDE SEQUENCE</scope>
</reference>
<protein>
    <recommendedName>
        <fullName evidence="3">Xylulose kinase-1</fullName>
    </recommendedName>
</protein>
<feature type="compositionally biased region" description="Polar residues" evidence="1">
    <location>
        <begin position="43"/>
        <end position="69"/>
    </location>
</feature>
<dbReference type="AlphaFoldDB" id="A0A6L2M315"/>
<sequence length="495" mass="55420">MTKQHRKPRRKVTEVPQPSDPTQHVSDEAVNEEMDDSLERAATTATSLDVEQDISNIINTQSKATPNEPESSDDNEYLGEDASKQGRISDINADEGITLVSTHDDAEMFDADQDLYGEEVFVAKQYKNVVEKEVDAIQVQVRIATTTLTILIDEATLAQALAELKHAKPRTKVKGVVFHEPEESTTTITTTIPKPKSQDKDIDRENVETLWKLVKAKHGSTRPEEEYERVLWGDLKLKVNAARHKLTTAGDVYTSCIEQFWATVKAKTINGKVQLQVLVDGKKVIITESIIRRDLQLEDIEDVDCLPNAVIFEQLTLMGVLDLETTKTTQALKINSFKRRVKKLEKKQRSRTHKLKRLYKVGLTARLEFSDDNQYLGEDTSKQGRISDIDADEGVTLVSTHDDAEMFNVDQDLHGEEVFVAKQDKNVVEKEVDVVQVQVSATATTLIISIDEATLAQALTELKHVKPKAKAKGIVFHIPEESTTTITTAIPKLKS</sequence>
<gene>
    <name evidence="2" type="ORF">Tci_039958</name>
</gene>
<proteinExistence type="predicted"/>
<evidence type="ECO:0000313" key="2">
    <source>
        <dbReference type="EMBL" id="GEU67980.1"/>
    </source>
</evidence>
<organism evidence="2">
    <name type="scientific">Tanacetum cinerariifolium</name>
    <name type="common">Dalmatian daisy</name>
    <name type="synonym">Chrysanthemum cinerariifolium</name>
    <dbReference type="NCBI Taxonomy" id="118510"/>
    <lineage>
        <taxon>Eukaryota</taxon>
        <taxon>Viridiplantae</taxon>
        <taxon>Streptophyta</taxon>
        <taxon>Embryophyta</taxon>
        <taxon>Tracheophyta</taxon>
        <taxon>Spermatophyta</taxon>
        <taxon>Magnoliopsida</taxon>
        <taxon>eudicotyledons</taxon>
        <taxon>Gunneridae</taxon>
        <taxon>Pentapetalae</taxon>
        <taxon>asterids</taxon>
        <taxon>campanulids</taxon>
        <taxon>Asterales</taxon>
        <taxon>Asteraceae</taxon>
        <taxon>Asteroideae</taxon>
        <taxon>Anthemideae</taxon>
        <taxon>Anthemidinae</taxon>
        <taxon>Tanacetum</taxon>
    </lineage>
</organism>
<evidence type="ECO:0008006" key="3">
    <source>
        <dbReference type="Google" id="ProtNLM"/>
    </source>
</evidence>
<feature type="compositionally biased region" description="Basic residues" evidence="1">
    <location>
        <begin position="1"/>
        <end position="10"/>
    </location>
</feature>
<feature type="region of interest" description="Disordered" evidence="1">
    <location>
        <begin position="1"/>
        <end position="90"/>
    </location>
</feature>